<keyword evidence="3" id="KW-0540">Nuclease</keyword>
<gene>
    <name evidence="13" type="ORF">PFISCL1PPCAC_15385</name>
</gene>
<evidence type="ECO:0000256" key="11">
    <source>
        <dbReference type="PIRSR" id="PIRSR610347-3"/>
    </source>
</evidence>
<dbReference type="Gene3D" id="3.30.870.10">
    <property type="entry name" value="Endonuclease Chain A"/>
    <property type="match status" value="2"/>
</dbReference>
<keyword evidence="5" id="KW-0378">Hydrolase</keyword>
<dbReference type="PANTHER" id="PTHR12415:SF0">
    <property type="entry name" value="TYROSYL-DNA PHOSPHODIESTERASE 1"/>
    <property type="match status" value="1"/>
</dbReference>
<comment type="subcellular location">
    <subcellularLocation>
        <location evidence="1">Nucleus</location>
    </subcellularLocation>
</comment>
<dbReference type="GO" id="GO:0006281">
    <property type="term" value="P:DNA repair"/>
    <property type="evidence" value="ECO:0007669"/>
    <property type="project" value="UniProtKB-KW"/>
</dbReference>
<feature type="non-terminal residue" evidence="13">
    <location>
        <position position="1"/>
    </location>
</feature>
<dbReference type="GO" id="GO:0004527">
    <property type="term" value="F:exonuclease activity"/>
    <property type="evidence" value="ECO:0007669"/>
    <property type="project" value="UniProtKB-KW"/>
</dbReference>
<dbReference type="GO" id="GO:0017005">
    <property type="term" value="F:3'-tyrosyl-DNA phosphodiesterase activity"/>
    <property type="evidence" value="ECO:0007669"/>
    <property type="project" value="TreeGrafter"/>
</dbReference>
<evidence type="ECO:0000256" key="8">
    <source>
        <dbReference type="ARBA" id="ARBA00023242"/>
    </source>
</evidence>
<evidence type="ECO:0000256" key="7">
    <source>
        <dbReference type="ARBA" id="ARBA00023204"/>
    </source>
</evidence>
<keyword evidence="7" id="KW-0234">DNA repair</keyword>
<dbReference type="GO" id="GO:0003697">
    <property type="term" value="F:single-stranded DNA binding"/>
    <property type="evidence" value="ECO:0007669"/>
    <property type="project" value="TreeGrafter"/>
</dbReference>
<dbReference type="Proteomes" id="UP001432322">
    <property type="component" value="Unassembled WGS sequence"/>
</dbReference>
<keyword evidence="6" id="KW-0269">Exonuclease</keyword>
<dbReference type="EMBL" id="BTSY01000004">
    <property type="protein sequence ID" value="GMT24088.1"/>
    <property type="molecule type" value="Genomic_DNA"/>
</dbReference>
<keyword evidence="14" id="KW-1185">Reference proteome</keyword>
<evidence type="ECO:0000256" key="10">
    <source>
        <dbReference type="PIRSR" id="PIRSR610347-2"/>
    </source>
</evidence>
<dbReference type="PROSITE" id="PS50035">
    <property type="entry name" value="PLD"/>
    <property type="match status" value="1"/>
</dbReference>
<evidence type="ECO:0000256" key="5">
    <source>
        <dbReference type="ARBA" id="ARBA00022801"/>
    </source>
</evidence>
<dbReference type="SUPFAM" id="SSF56024">
    <property type="entry name" value="Phospholipase D/nuclease"/>
    <property type="match status" value="2"/>
</dbReference>
<dbReference type="GO" id="GO:0003690">
    <property type="term" value="F:double-stranded DNA binding"/>
    <property type="evidence" value="ECO:0007669"/>
    <property type="project" value="TreeGrafter"/>
</dbReference>
<dbReference type="AlphaFoldDB" id="A0AAV5W0U0"/>
<dbReference type="GO" id="GO:0005634">
    <property type="term" value="C:nucleus"/>
    <property type="evidence" value="ECO:0007669"/>
    <property type="project" value="UniProtKB-SubCell"/>
</dbReference>
<name>A0AAV5W0U0_9BILA</name>
<evidence type="ECO:0000256" key="9">
    <source>
        <dbReference type="PIRSR" id="PIRSR610347-1"/>
    </source>
</evidence>
<keyword evidence="4" id="KW-0227">DNA damage</keyword>
<feature type="active site" description="Proton donor/acceptor" evidence="9">
    <location>
        <position position="375"/>
    </location>
</feature>
<dbReference type="Pfam" id="PF06087">
    <property type="entry name" value="Tyr-DNA_phospho"/>
    <property type="match status" value="1"/>
</dbReference>
<evidence type="ECO:0000256" key="3">
    <source>
        <dbReference type="ARBA" id="ARBA00022722"/>
    </source>
</evidence>
<comment type="similarity">
    <text evidence="2">Belongs to the tyrosyl-DNA phosphodiesterase family.</text>
</comment>
<organism evidence="13 14">
    <name type="scientific">Pristionchus fissidentatus</name>
    <dbReference type="NCBI Taxonomy" id="1538716"/>
    <lineage>
        <taxon>Eukaryota</taxon>
        <taxon>Metazoa</taxon>
        <taxon>Ecdysozoa</taxon>
        <taxon>Nematoda</taxon>
        <taxon>Chromadorea</taxon>
        <taxon>Rhabditida</taxon>
        <taxon>Rhabditina</taxon>
        <taxon>Diplogasteromorpha</taxon>
        <taxon>Diplogasteroidea</taxon>
        <taxon>Neodiplogasteridae</taxon>
        <taxon>Pristionchus</taxon>
    </lineage>
</organism>
<feature type="domain" description="PLD phosphodiesterase" evidence="12">
    <location>
        <begin position="144"/>
        <end position="175"/>
    </location>
</feature>
<accession>A0AAV5W0U0</accession>
<comment type="caution">
    <text evidence="13">The sequence shown here is derived from an EMBL/GenBank/DDBJ whole genome shotgun (WGS) entry which is preliminary data.</text>
</comment>
<evidence type="ECO:0000256" key="1">
    <source>
        <dbReference type="ARBA" id="ARBA00004123"/>
    </source>
</evidence>
<evidence type="ECO:0000256" key="4">
    <source>
        <dbReference type="ARBA" id="ARBA00022763"/>
    </source>
</evidence>
<protein>
    <recommendedName>
        <fullName evidence="12">PLD phosphodiesterase domain-containing protein</fullName>
    </recommendedName>
</protein>
<keyword evidence="8" id="KW-0539">Nucleus</keyword>
<feature type="binding site" evidence="10">
    <location>
        <position position="377"/>
    </location>
    <ligand>
        <name>substrate</name>
    </ligand>
</feature>
<dbReference type="PANTHER" id="PTHR12415">
    <property type="entry name" value="TYROSYL-DNA PHOSPHODIESTERASE 1"/>
    <property type="match status" value="1"/>
</dbReference>
<evidence type="ECO:0000313" key="13">
    <source>
        <dbReference type="EMBL" id="GMT24088.1"/>
    </source>
</evidence>
<evidence type="ECO:0000313" key="14">
    <source>
        <dbReference type="Proteomes" id="UP001432322"/>
    </source>
</evidence>
<reference evidence="13" key="1">
    <citation type="submission" date="2023-10" db="EMBL/GenBank/DDBJ databases">
        <title>Genome assembly of Pristionchus species.</title>
        <authorList>
            <person name="Yoshida K."/>
            <person name="Sommer R.J."/>
        </authorList>
    </citation>
    <scope>NUCLEOTIDE SEQUENCE</scope>
    <source>
        <strain evidence="13">RS5133</strain>
    </source>
</reference>
<evidence type="ECO:0000256" key="6">
    <source>
        <dbReference type="ARBA" id="ARBA00022839"/>
    </source>
</evidence>
<sequence length="456" mass="52500">KNRNKSCEMRAAKRGIDESQLSSDDVIEVKRSKTREVAIEVGSEPLETHRLYFTKITGLPSRFNECAYNLDEILNQIKPVSSIHFNFMVDTQWLISQYPTSSRNLPMTIVIGEKLGTSAREIKEEAEKEGWTNIVVDTASLPIPFGVHHSKLSIFEDDNMHIHVIVSTANLLPYDWEGKTQMFYYMRTAVGIQPSEREERKVEKEVPIVMDLIEYLTRYKMDGMEYWTDRFRNSLFDFTVNRIVFSVPGYHKGEEMNLVGHKSVRDILKKARANDQNGRKTLICQSSSIGSLGARPSVWLGDEFTLSMRGGRDPTGTQCWMIYPTKEDVENGVDGKAGGGSLPYSKATAEKQEWLLKNMCKWRAENWGRSRIMPHVKSYLQVDQTTRRFDWQIVTSANLSKAAWGQLQKNGMQLMIRSFEIGVLIMDPNCIRVPFDYPLARYKEGDRPWYIDDMDE</sequence>
<proteinExistence type="inferred from homology"/>
<feature type="site" description="Interaction with DNA" evidence="11">
    <location>
        <position position="400"/>
    </location>
</feature>
<feature type="active site" description="Nucleophile" evidence="9">
    <location>
        <position position="149"/>
    </location>
</feature>
<dbReference type="InterPro" id="IPR001736">
    <property type="entry name" value="PLipase_D/transphosphatidylase"/>
</dbReference>
<feature type="binding site" evidence="10">
    <location>
        <position position="151"/>
    </location>
    <ligand>
        <name>substrate</name>
    </ligand>
</feature>
<dbReference type="InterPro" id="IPR010347">
    <property type="entry name" value="Tdp1"/>
</dbReference>
<evidence type="ECO:0000256" key="2">
    <source>
        <dbReference type="ARBA" id="ARBA00010205"/>
    </source>
</evidence>
<evidence type="ECO:0000259" key="12">
    <source>
        <dbReference type="PROSITE" id="PS50035"/>
    </source>
</evidence>